<dbReference type="EMBL" id="SPLM01000039">
    <property type="protein sequence ID" value="TMW64729.1"/>
    <property type="molecule type" value="Genomic_DNA"/>
</dbReference>
<evidence type="ECO:0000256" key="5">
    <source>
        <dbReference type="SAM" id="MobiDB-lite"/>
    </source>
</evidence>
<dbReference type="SUPFAM" id="SSF48403">
    <property type="entry name" value="Ankyrin repeat"/>
    <property type="match status" value="1"/>
</dbReference>
<feature type="repeat" description="ANK" evidence="4">
    <location>
        <begin position="272"/>
        <end position="304"/>
    </location>
</feature>
<dbReference type="Gene3D" id="3.50.30.30">
    <property type="match status" value="1"/>
</dbReference>
<dbReference type="Pfam" id="PF12796">
    <property type="entry name" value="Ank_2"/>
    <property type="match status" value="1"/>
</dbReference>
<accession>A0A8K1CKH2</accession>
<dbReference type="PANTHER" id="PTHR24173:SF74">
    <property type="entry name" value="ANKYRIN REPEAT DOMAIN-CONTAINING PROTEIN 16"/>
    <property type="match status" value="1"/>
</dbReference>
<dbReference type="Gene3D" id="1.25.40.20">
    <property type="entry name" value="Ankyrin repeat-containing domain"/>
    <property type="match status" value="1"/>
</dbReference>
<sequence>MGNNASSAAQGDGLPFVAWKRPGATDESNASAKIVRHFAEPSCYKYERCPRVVTAPIVFADPPKADAELQNRHQLMGSIVIVERGGRVHFPDIVRRVVATGAAGCVFIERAESSGTRSLFDGFHSSGRQQATIPIVLMSKYHADQLIRDQPQRVTIELLSSDRAIQNIVEDDLVVAIATASRAGEVDVLKHMLYGDPTGSIRQRIPIAVALCDAAENGHVECLEILHGFGISLDEPKPNGTTALMVACSVGNVEAARALLIFGANVDLEDVHGSTALMIAARDGRVHCLKLLIRKGARINLSRNRNRGTTALHIASRGGQDECVSILLGAGAALDTESESVKGHRRKIEEAIANPDSSLEDVLALARAGDFSVDILKRELTRDEKYSPWLEQPQIVADVFRLMTHPIQDSDPIDPNYGHYKIHHFCSELAQWYPRRIFTKARLGYGDSDDFDLQKSSSFLKVLFEFLCTPGELDDVLVILFCKTVNHFVLDLNLGPLFIKFLANDGQFVIKWVVKHIGLDSIRDMVVWLLYSDMTTEGQQNVRKTGIFDSLYSRLCSWQSKLSWGVGTPYQRDAIENACLVLKYTLCPPSVYMIGNVATFVDSSDHSLPLITDQHFPNRHNELLKSLLIFSQISGMSFGSLIDLGFTELFRQSTQTCDLIVHEGGALSVVMTLMSTLGYHKRKRDFTGVEDLLKSVKIDLLHGLVSRVPKFVNLCDAVVTGNEAKARQLADVPAEQSVVIKPKGSALSYIVAFLKYCVFLQDASIDALLAVHGLMPCLLKCYGAHPTNNLLHHELTDIIRFVLLDPDQKRSSSCPLLNSLFIGHSNIVDFVTRSYESHVEYKGHLTTIANSIYTLTSTPVYKADENVITCQEIARSYTSKHENWGKFVAILAEQNILEMKPLGQRNAPLCDWCLRLKEQSIEYVSDVLASEVEFTGHLETIFSGPASHYCKVNKTDDFITGFLYKKDKIHDHIPIPDPTRVSSFIQFPVPMPFHALTFTLTYFGLCRKCDKLWYCDTLQSANWANRMKWVIPTSARKWYTFGVKEGPGSGAHCIQFSTKGYKNFIVVSDTWGRQEQWMHALEEAILGLSSQASRRMDPASAMAFDIDNEVDPEEFDVKTLTRSASAADIDARSSRRRSKTHSGSIVQMEKNDEASSDDDSDSDSCSSSESAPPKLTLSVRLAIEDALKTGKPIPVSPPKRSSSSRRGSETPRSLSKLDIKQLKEDTKRYTEVLNKLGLASPPNSDSLRGAALSSPVKLRVKAVPPGLRNTPSPARSAGLRSQTTEQLGNPKPTGLGMRQVMSTNDLQSLK</sequence>
<feature type="compositionally biased region" description="Low complexity" evidence="5">
    <location>
        <begin position="1198"/>
        <end position="1213"/>
    </location>
</feature>
<dbReference type="PROSITE" id="PS50297">
    <property type="entry name" value="ANK_REP_REGION"/>
    <property type="match status" value="3"/>
</dbReference>
<feature type="repeat" description="ANK" evidence="4">
    <location>
        <begin position="239"/>
        <end position="271"/>
    </location>
</feature>
<evidence type="ECO:0000256" key="1">
    <source>
        <dbReference type="ARBA" id="ARBA00006180"/>
    </source>
</evidence>
<dbReference type="InterPro" id="IPR002110">
    <property type="entry name" value="Ankyrin_rpt"/>
</dbReference>
<evidence type="ECO:0000256" key="3">
    <source>
        <dbReference type="ARBA" id="ARBA00023043"/>
    </source>
</evidence>
<protein>
    <recommendedName>
        <fullName evidence="6">PA domain-containing protein</fullName>
    </recommendedName>
</protein>
<dbReference type="GO" id="GO:0019903">
    <property type="term" value="F:protein phosphatase binding"/>
    <property type="evidence" value="ECO:0007669"/>
    <property type="project" value="InterPro"/>
</dbReference>
<feature type="domain" description="PA" evidence="6">
    <location>
        <begin position="53"/>
        <end position="146"/>
    </location>
</feature>
<dbReference type="InterPro" id="IPR036770">
    <property type="entry name" value="Ankyrin_rpt-contain_sf"/>
</dbReference>
<feature type="compositionally biased region" description="Polar residues" evidence="5">
    <location>
        <begin position="1300"/>
        <end position="1310"/>
    </location>
</feature>
<feature type="compositionally biased region" description="Polar residues" evidence="5">
    <location>
        <begin position="1269"/>
        <end position="1287"/>
    </location>
</feature>
<organism evidence="7 8">
    <name type="scientific">Pythium oligandrum</name>
    <name type="common">Mycoparasitic fungus</name>
    <dbReference type="NCBI Taxonomy" id="41045"/>
    <lineage>
        <taxon>Eukaryota</taxon>
        <taxon>Sar</taxon>
        <taxon>Stramenopiles</taxon>
        <taxon>Oomycota</taxon>
        <taxon>Peronosporomycetes</taxon>
        <taxon>Pythiales</taxon>
        <taxon>Pythiaceae</taxon>
        <taxon>Pythium</taxon>
    </lineage>
</organism>
<dbReference type="InterPro" id="IPR007587">
    <property type="entry name" value="SAPS"/>
</dbReference>
<gene>
    <name evidence="7" type="ORF">Poli38472_011609</name>
</gene>
<keyword evidence="3 4" id="KW-0040">ANK repeat</keyword>
<dbReference type="Pfam" id="PF02225">
    <property type="entry name" value="PA"/>
    <property type="match status" value="1"/>
</dbReference>
<feature type="repeat" description="ANK" evidence="4">
    <location>
        <begin position="307"/>
        <end position="339"/>
    </location>
</feature>
<evidence type="ECO:0000259" key="6">
    <source>
        <dbReference type="Pfam" id="PF02225"/>
    </source>
</evidence>
<evidence type="ECO:0000313" key="7">
    <source>
        <dbReference type="EMBL" id="TMW64729.1"/>
    </source>
</evidence>
<dbReference type="Pfam" id="PF04499">
    <property type="entry name" value="SAPS"/>
    <property type="match status" value="1"/>
</dbReference>
<evidence type="ECO:0000256" key="4">
    <source>
        <dbReference type="PROSITE-ProRule" id="PRU00023"/>
    </source>
</evidence>
<dbReference type="Proteomes" id="UP000794436">
    <property type="component" value="Unassembled WGS sequence"/>
</dbReference>
<name>A0A8K1CKH2_PYTOL</name>
<keyword evidence="8" id="KW-1185">Reference proteome</keyword>
<keyword evidence="2" id="KW-0677">Repeat</keyword>
<feature type="region of interest" description="Disordered" evidence="5">
    <location>
        <begin position="1126"/>
        <end position="1217"/>
    </location>
</feature>
<proteinExistence type="inferred from homology"/>
<comment type="similarity">
    <text evidence="1">Belongs to the SAPS family.</text>
</comment>
<comment type="caution">
    <text evidence="7">The sequence shown here is derived from an EMBL/GenBank/DDBJ whole genome shotgun (WGS) entry which is preliminary data.</text>
</comment>
<dbReference type="InterPro" id="IPR003137">
    <property type="entry name" value="PA_domain"/>
</dbReference>
<feature type="region of interest" description="Disordered" evidence="5">
    <location>
        <begin position="1263"/>
        <end position="1310"/>
    </location>
</feature>
<dbReference type="OrthoDB" id="7464126at2759"/>
<dbReference type="PANTHER" id="PTHR24173">
    <property type="entry name" value="ANKYRIN REPEAT CONTAINING"/>
    <property type="match status" value="1"/>
</dbReference>
<dbReference type="SMART" id="SM00248">
    <property type="entry name" value="ANK"/>
    <property type="match status" value="4"/>
</dbReference>
<dbReference type="PROSITE" id="PS50088">
    <property type="entry name" value="ANK_REPEAT"/>
    <property type="match status" value="3"/>
</dbReference>
<reference evidence="7" key="1">
    <citation type="submission" date="2019-03" db="EMBL/GenBank/DDBJ databases">
        <title>Long read genome sequence of the mycoparasitic Pythium oligandrum ATCC 38472 isolated from sugarbeet rhizosphere.</title>
        <authorList>
            <person name="Gaulin E."/>
        </authorList>
    </citation>
    <scope>NUCLEOTIDE SEQUENCE</scope>
    <source>
        <strain evidence="7">ATCC 38472_TT</strain>
    </source>
</reference>
<evidence type="ECO:0000313" key="8">
    <source>
        <dbReference type="Proteomes" id="UP000794436"/>
    </source>
</evidence>
<evidence type="ECO:0000256" key="2">
    <source>
        <dbReference type="ARBA" id="ARBA00022737"/>
    </source>
</evidence>